<feature type="domain" description="Sensor histidine kinase NatK-like C-terminal" evidence="2">
    <location>
        <begin position="308"/>
        <end position="409"/>
    </location>
</feature>
<name>A0ABR7FXY1_9FIRM</name>
<organism evidence="3 4">
    <name type="scientific">Lachnospira hominis</name>
    <name type="common">ex Liu et al. 2021</name>
    <dbReference type="NCBI Taxonomy" id="2763051"/>
    <lineage>
        <taxon>Bacteria</taxon>
        <taxon>Bacillati</taxon>
        <taxon>Bacillota</taxon>
        <taxon>Clostridia</taxon>
        <taxon>Lachnospirales</taxon>
        <taxon>Lachnospiraceae</taxon>
        <taxon>Lachnospira</taxon>
    </lineage>
</organism>
<comment type="caution">
    <text evidence="3">The sequence shown here is derived from an EMBL/GenBank/DDBJ whole genome shotgun (WGS) entry which is preliminary data.</text>
</comment>
<keyword evidence="1" id="KW-1133">Transmembrane helix</keyword>
<sequence>MQYRIVINLAVCAFSCFVANDLATDIYGERCKRVLLNILTNAVYVFLLMDMMLFPYAMILFPVIVFFGFMALSVNYNVDKKKMFGTNCAVLVALVVLYTFTYMFMKGCDDGYETYIMFTAIEYIVFKAYLKMKETTVTFTGILIIIIPVLYFSFTIYMLNNASFNDKEKLVMFFVIVVINILMIVFYNEFIKQYKIALNKKAMVEQYNSIKNQVSTMAETNEKMRRIRHDMRNHMIVMEQMLDDKNYDRLKLYMQKLADIAHENEQKIDTGNIELDAILNNKINEAQDSNIKTETDITIPAGIIKDGYDIAVILGNILDNAIRASLECDEKERSININIKYNRGVMSILVMNAYANNINVTKNVLPVTTKDDSFEHGIGLANVRNTVEKYHGELIIKTENKKFIADIILYI</sequence>
<dbReference type="CDD" id="cd16935">
    <property type="entry name" value="HATPase_AgrC-ComD-like"/>
    <property type="match status" value="1"/>
</dbReference>
<reference evidence="3 4" key="1">
    <citation type="submission" date="2020-08" db="EMBL/GenBank/DDBJ databases">
        <title>Genome public.</title>
        <authorList>
            <person name="Liu C."/>
            <person name="Sun Q."/>
        </authorList>
    </citation>
    <scope>NUCLEOTIDE SEQUENCE [LARGE SCALE GENOMIC DNA]</scope>
    <source>
        <strain evidence="3 4">NSJ-43</strain>
    </source>
</reference>
<evidence type="ECO:0000313" key="3">
    <source>
        <dbReference type="EMBL" id="MBC5680053.1"/>
    </source>
</evidence>
<dbReference type="InterPro" id="IPR036890">
    <property type="entry name" value="HATPase_C_sf"/>
</dbReference>
<dbReference type="RefSeq" id="WP_186836207.1">
    <property type="nucleotide sequence ID" value="NZ_JACOPD010000002.1"/>
</dbReference>
<feature type="transmembrane region" description="Helical" evidence="1">
    <location>
        <begin position="137"/>
        <end position="159"/>
    </location>
</feature>
<dbReference type="Proteomes" id="UP000628463">
    <property type="component" value="Unassembled WGS sequence"/>
</dbReference>
<feature type="transmembrane region" description="Helical" evidence="1">
    <location>
        <begin position="171"/>
        <end position="191"/>
    </location>
</feature>
<keyword evidence="4" id="KW-1185">Reference proteome</keyword>
<evidence type="ECO:0000259" key="2">
    <source>
        <dbReference type="Pfam" id="PF14501"/>
    </source>
</evidence>
<dbReference type="Pfam" id="PF14501">
    <property type="entry name" value="HATPase_c_5"/>
    <property type="match status" value="1"/>
</dbReference>
<keyword evidence="1" id="KW-0812">Transmembrane</keyword>
<feature type="transmembrane region" description="Helical" evidence="1">
    <location>
        <begin position="111"/>
        <end position="130"/>
    </location>
</feature>
<keyword evidence="1" id="KW-0472">Membrane</keyword>
<protein>
    <submittedName>
        <fullName evidence="3">GHKL domain-containing protein</fullName>
    </submittedName>
</protein>
<dbReference type="InterPro" id="IPR032834">
    <property type="entry name" value="NatK-like_C"/>
</dbReference>
<gene>
    <name evidence="3" type="ORF">H8S01_03625</name>
</gene>
<dbReference type="PANTHER" id="PTHR40448">
    <property type="entry name" value="TWO-COMPONENT SENSOR HISTIDINE KINASE"/>
    <property type="match status" value="1"/>
</dbReference>
<accession>A0ABR7FXY1</accession>
<evidence type="ECO:0000256" key="1">
    <source>
        <dbReference type="SAM" id="Phobius"/>
    </source>
</evidence>
<feature type="transmembrane region" description="Helical" evidence="1">
    <location>
        <begin position="52"/>
        <end position="72"/>
    </location>
</feature>
<evidence type="ECO:0000313" key="4">
    <source>
        <dbReference type="Proteomes" id="UP000628463"/>
    </source>
</evidence>
<dbReference type="Gene3D" id="3.30.565.10">
    <property type="entry name" value="Histidine kinase-like ATPase, C-terminal domain"/>
    <property type="match status" value="1"/>
</dbReference>
<proteinExistence type="predicted"/>
<dbReference type="PANTHER" id="PTHR40448:SF1">
    <property type="entry name" value="TWO-COMPONENT SENSOR HISTIDINE KINASE"/>
    <property type="match status" value="1"/>
</dbReference>
<feature type="transmembrane region" description="Helical" evidence="1">
    <location>
        <begin position="84"/>
        <end position="105"/>
    </location>
</feature>
<dbReference type="EMBL" id="JACOPD010000002">
    <property type="protein sequence ID" value="MBC5680053.1"/>
    <property type="molecule type" value="Genomic_DNA"/>
</dbReference>
<dbReference type="SUPFAM" id="SSF55874">
    <property type="entry name" value="ATPase domain of HSP90 chaperone/DNA topoisomerase II/histidine kinase"/>
    <property type="match status" value="1"/>
</dbReference>